<dbReference type="InterPro" id="IPR051541">
    <property type="entry name" value="PTS_SugarTrans_NitroReg"/>
</dbReference>
<dbReference type="GO" id="GO:0008982">
    <property type="term" value="F:protein-N(PI)-phosphohistidine-sugar phosphotransferase activity"/>
    <property type="evidence" value="ECO:0007669"/>
    <property type="project" value="InterPro"/>
</dbReference>
<dbReference type="InterPro" id="IPR002178">
    <property type="entry name" value="PTS_EIIA_type-2_dom"/>
</dbReference>
<keyword evidence="2" id="KW-0597">Phosphoprotein</keyword>
<dbReference type="PROSITE" id="PS51094">
    <property type="entry name" value="PTS_EIIA_TYPE_2"/>
    <property type="match status" value="1"/>
</dbReference>
<sequence length="150" mass="17223">MESIIKRECIVFDIDEKEKEKAILELVKKLKNQGNITNTEMFLEDVLAREKLSPTSLGNDIGLPHGRTENVLKPAVCFGRLKNKILWNEETGEFAQIIILIAVPSNDEENTHMKIISRLARKLMHKEFIDKLFIGDEEEIFNMLKEGLGE</sequence>
<evidence type="ECO:0000256" key="3">
    <source>
        <dbReference type="ARBA" id="ARBA00022597"/>
    </source>
</evidence>
<evidence type="ECO:0000256" key="2">
    <source>
        <dbReference type="ARBA" id="ARBA00022553"/>
    </source>
</evidence>
<dbReference type="InterPro" id="IPR016152">
    <property type="entry name" value="PTrfase/Anion_transptr"/>
</dbReference>
<keyword evidence="4" id="KW-0808">Transferase</keyword>
<protein>
    <submittedName>
        <fullName evidence="7">PTS system mannose-specific EIIBCA component</fullName>
    </submittedName>
</protein>
<name>A0A6N3FEL2_9CLOT</name>
<dbReference type="EMBL" id="CACRTV010000058">
    <property type="protein sequence ID" value="VYU50472.1"/>
    <property type="molecule type" value="Genomic_DNA"/>
</dbReference>
<dbReference type="AlphaFoldDB" id="A0A6N3FEL2"/>
<gene>
    <name evidence="7" type="primary">manP_4</name>
    <name evidence="7" type="ORF">CPLFYP93_02516</name>
</gene>
<organism evidence="7">
    <name type="scientific">Clostridium paraputrificum</name>
    <dbReference type="NCBI Taxonomy" id="29363"/>
    <lineage>
        <taxon>Bacteria</taxon>
        <taxon>Bacillati</taxon>
        <taxon>Bacillota</taxon>
        <taxon>Clostridia</taxon>
        <taxon>Eubacteriales</taxon>
        <taxon>Clostridiaceae</taxon>
        <taxon>Clostridium</taxon>
    </lineage>
</organism>
<proteinExistence type="predicted"/>
<dbReference type="Pfam" id="PF00359">
    <property type="entry name" value="PTS_EIIA_2"/>
    <property type="match status" value="1"/>
</dbReference>
<keyword evidence="5" id="KW-0598">Phosphotransferase system</keyword>
<dbReference type="PANTHER" id="PTHR47738:SF2">
    <property type="entry name" value="PTS SYSTEM FRUCTOSE-LIKE EIIA COMPONENT"/>
    <property type="match status" value="1"/>
</dbReference>
<dbReference type="RefSeq" id="WP_156561877.1">
    <property type="nucleotide sequence ID" value="NZ_CACRTV010000058.1"/>
</dbReference>
<dbReference type="PANTHER" id="PTHR47738">
    <property type="entry name" value="PTS SYSTEM FRUCTOSE-LIKE EIIA COMPONENT-RELATED"/>
    <property type="match status" value="1"/>
</dbReference>
<dbReference type="GO" id="GO:0009401">
    <property type="term" value="P:phosphoenolpyruvate-dependent sugar phosphotransferase system"/>
    <property type="evidence" value="ECO:0007669"/>
    <property type="project" value="UniProtKB-KW"/>
</dbReference>
<dbReference type="InterPro" id="IPR004715">
    <property type="entry name" value="PTS_IIA_fruc"/>
</dbReference>
<dbReference type="SUPFAM" id="SSF55804">
    <property type="entry name" value="Phoshotransferase/anion transport protein"/>
    <property type="match status" value="1"/>
</dbReference>
<feature type="domain" description="PTS EIIA type-2" evidence="6">
    <location>
        <begin position="3"/>
        <end position="147"/>
    </location>
</feature>
<keyword evidence="3" id="KW-0762">Sugar transport</keyword>
<dbReference type="Gene3D" id="3.40.930.10">
    <property type="entry name" value="Mannitol-specific EII, Chain A"/>
    <property type="match status" value="1"/>
</dbReference>
<reference evidence="7" key="1">
    <citation type="submission" date="2019-11" db="EMBL/GenBank/DDBJ databases">
        <authorList>
            <person name="Feng L."/>
        </authorList>
    </citation>
    <scope>NUCLEOTIDE SEQUENCE</scope>
    <source>
        <strain evidence="7">CParaputrificumLFYP93</strain>
    </source>
</reference>
<dbReference type="GO" id="GO:0016020">
    <property type="term" value="C:membrane"/>
    <property type="evidence" value="ECO:0007669"/>
    <property type="project" value="InterPro"/>
</dbReference>
<keyword evidence="1" id="KW-0813">Transport</keyword>
<evidence type="ECO:0000313" key="7">
    <source>
        <dbReference type="EMBL" id="VYU50472.1"/>
    </source>
</evidence>
<dbReference type="NCBIfam" id="TIGR00848">
    <property type="entry name" value="fruA"/>
    <property type="match status" value="1"/>
</dbReference>
<dbReference type="CDD" id="cd00211">
    <property type="entry name" value="PTS_IIA_fru"/>
    <property type="match status" value="1"/>
</dbReference>
<evidence type="ECO:0000256" key="4">
    <source>
        <dbReference type="ARBA" id="ARBA00022679"/>
    </source>
</evidence>
<evidence type="ECO:0000259" key="6">
    <source>
        <dbReference type="PROSITE" id="PS51094"/>
    </source>
</evidence>
<evidence type="ECO:0000256" key="5">
    <source>
        <dbReference type="ARBA" id="ARBA00022683"/>
    </source>
</evidence>
<evidence type="ECO:0000256" key="1">
    <source>
        <dbReference type="ARBA" id="ARBA00022448"/>
    </source>
</evidence>
<accession>A0A6N3FEL2</accession>